<reference evidence="4 5" key="5">
    <citation type="journal article" date="2010" name="Appl. Environ. Microbiol.">
        <title>phrR-like gene praR of Azorhizobium caulinodans ORS571 is essential for symbiosis with Sesbania rostrata and is involved in expression of reb genes.</title>
        <authorList>
            <person name="Akiba N."/>
            <person name="Aono T."/>
            <person name="Toyazaki H."/>
            <person name="Sato S."/>
            <person name="Oyaizu H."/>
        </authorList>
    </citation>
    <scope>NUCLEOTIDE SEQUENCE [LARGE SCALE GENOMIC DNA]</scope>
    <source>
        <strain evidence="5">ATCC 43989 / DSM 5975 / JCM 20966 / LMG 6465 / NBRC 14845 / NCIMB 13405 / ORS 571</strain>
    </source>
</reference>
<dbReference type="InterPro" id="IPR012340">
    <property type="entry name" value="NA-bd_OB-fold"/>
</dbReference>
<feature type="region of interest" description="Disordered" evidence="2">
    <location>
        <begin position="1"/>
        <end position="63"/>
    </location>
</feature>
<dbReference type="CDD" id="cd04458">
    <property type="entry name" value="CSP_CDS"/>
    <property type="match status" value="2"/>
</dbReference>
<evidence type="ECO:0000256" key="2">
    <source>
        <dbReference type="SAM" id="MobiDB-lite"/>
    </source>
</evidence>
<gene>
    <name evidence="4" type="ordered locus">AZC_4045</name>
</gene>
<dbReference type="SMART" id="SM00357">
    <property type="entry name" value="CSP"/>
    <property type="match status" value="2"/>
</dbReference>
<proteinExistence type="predicted"/>
<dbReference type="Proteomes" id="UP000000270">
    <property type="component" value="Chromosome"/>
</dbReference>
<feature type="domain" description="CSD" evidence="3">
    <location>
        <begin position="170"/>
        <end position="235"/>
    </location>
</feature>
<dbReference type="Gene3D" id="2.40.50.140">
    <property type="entry name" value="Nucleic acid-binding proteins"/>
    <property type="match status" value="2"/>
</dbReference>
<dbReference type="SUPFAM" id="SSF50249">
    <property type="entry name" value="Nucleic acid-binding proteins"/>
    <property type="match status" value="2"/>
</dbReference>
<dbReference type="PROSITE" id="PS00352">
    <property type="entry name" value="CSD_1"/>
    <property type="match status" value="1"/>
</dbReference>
<feature type="region of interest" description="Disordered" evidence="2">
    <location>
        <begin position="132"/>
        <end position="174"/>
    </location>
</feature>
<organism evidence="4 5">
    <name type="scientific">Azorhizobium caulinodans (strain ATCC 43989 / DSM 5975 / JCM 20966 / LMG 6465 / NBRC 14845 / NCIMB 13405 / ORS 571)</name>
    <dbReference type="NCBI Taxonomy" id="438753"/>
    <lineage>
        <taxon>Bacteria</taxon>
        <taxon>Pseudomonadati</taxon>
        <taxon>Pseudomonadota</taxon>
        <taxon>Alphaproteobacteria</taxon>
        <taxon>Hyphomicrobiales</taxon>
        <taxon>Xanthobacteraceae</taxon>
        <taxon>Azorhizobium</taxon>
    </lineage>
</organism>
<reference evidence="5" key="2">
    <citation type="submission" date="2007-04" db="EMBL/GenBank/DDBJ databases">
        <title>Complete genome sequence of the nitrogen-fixing bacterium Azorhizobium caulinodans ORS571.</title>
        <authorList>
            <person name="Lee K.B."/>
            <person name="Backer P.D."/>
            <person name="Aono T."/>
            <person name="Liu C.T."/>
            <person name="Suzuki S."/>
            <person name="Suzuki T."/>
            <person name="Kaneko T."/>
            <person name="Yamada M."/>
            <person name="Tabata S."/>
            <person name="Kupfer D.M."/>
            <person name="Najar F.Z."/>
            <person name="Wiley G.B."/>
            <person name="Roe B."/>
            <person name="Binnewies T."/>
            <person name="Ussery D."/>
            <person name="Vereecke D."/>
            <person name="Gevers D."/>
            <person name="Holsters M."/>
            <person name="Oyaizu H."/>
        </authorList>
    </citation>
    <scope>NUCLEOTIDE SEQUENCE [LARGE SCALE GENOMIC DNA]</scope>
    <source>
        <strain evidence="5">ATCC 43989 / DSM 5975 / JCM 20966 / LMG 6465 / NBRC 14845 / NCIMB 13405 / ORS 571</strain>
    </source>
</reference>
<dbReference type="Pfam" id="PF00313">
    <property type="entry name" value="CSD"/>
    <property type="match status" value="2"/>
</dbReference>
<dbReference type="InterPro" id="IPR002059">
    <property type="entry name" value="CSP_DNA-bd"/>
</dbReference>
<feature type="compositionally biased region" description="Low complexity" evidence="2">
    <location>
        <begin position="49"/>
        <end position="60"/>
    </location>
</feature>
<protein>
    <submittedName>
        <fullName evidence="4">Cold shock protein</fullName>
    </submittedName>
</protein>
<name>A8ILK3_AZOC5</name>
<feature type="domain" description="CSD" evidence="3">
    <location>
        <begin position="65"/>
        <end position="130"/>
    </location>
</feature>
<comment type="subcellular location">
    <subcellularLocation>
        <location evidence="1">Cytoplasm</location>
    </subcellularLocation>
</comment>
<dbReference type="GO" id="GO:0003676">
    <property type="term" value="F:nucleic acid binding"/>
    <property type="evidence" value="ECO:0007669"/>
    <property type="project" value="InterPro"/>
</dbReference>
<dbReference type="PANTHER" id="PTHR11544">
    <property type="entry name" value="COLD SHOCK DOMAIN CONTAINING PROTEINS"/>
    <property type="match status" value="1"/>
</dbReference>
<reference evidence="4 5" key="1">
    <citation type="journal article" date="2007" name="Appl. Environ. Microbiol.">
        <title>Rhizobial factors required for stem nodule maturation and maintenance in Sesbania rostrata-Azorhizobium caulinodans ORS571 symbiosis.</title>
        <authorList>
            <person name="Suzuki S."/>
            <person name="Aono T."/>
            <person name="Lee KB."/>
            <person name="Suzuki T."/>
            <person name="Liu CT."/>
            <person name="Miwa H."/>
            <person name="Wakao S."/>
            <person name="Iki T."/>
            <person name="Oyaizu H."/>
        </authorList>
    </citation>
    <scope>NUCLEOTIDE SEQUENCE [LARGE SCALE GENOMIC DNA]</scope>
    <source>
        <strain evidence="5">ATCC 43989 / DSM 5975 / JCM 20966 / LMG 6465 / NBRC 14845 / NCIMB 13405 / ORS 571</strain>
    </source>
</reference>
<dbReference type="InterPro" id="IPR050181">
    <property type="entry name" value="Cold_shock_domain"/>
</dbReference>
<accession>A8ILK3</accession>
<dbReference type="eggNOG" id="COG1278">
    <property type="taxonomic scope" value="Bacteria"/>
</dbReference>
<dbReference type="InterPro" id="IPR019844">
    <property type="entry name" value="CSD_CS"/>
</dbReference>
<reference evidence="4 5" key="4">
    <citation type="journal article" date="2009" name="Appl. Environ. Microbiol.">
        <title>Comparative genome-wide transcriptional profiling of Azorhizobium caulinodans ORS571 grown under free-living and symbiotic conditions.</title>
        <authorList>
            <person name="Tsukada S."/>
            <person name="Aono T."/>
            <person name="Akiba N."/>
            <person name="Lee KB."/>
            <person name="Liu CT."/>
            <person name="Toyazaki H."/>
            <person name="Oyaizu H."/>
        </authorList>
    </citation>
    <scope>NUCLEOTIDE SEQUENCE [LARGE SCALE GENOMIC DNA]</scope>
    <source>
        <strain evidence="5">ATCC 43989 / DSM 5975 / JCM 20966 / LMG 6465 / NBRC 14845 / NCIMB 13405 / ORS 571</strain>
    </source>
</reference>
<dbReference type="KEGG" id="azc:AZC_4045"/>
<sequence>MAQAKIGDLTSTEIHMSRNRDFREPRRRGFDDDYAPPPSRDRAFGGERAFPSHSSFSAPAPSGPPIEATVKWFNPEKGFGFVELSDGSGDVFLHARALEAAGQESVPPGSKLSVRVGQGQKGRQVTEVLEVDTSTAEAAPPRRAPAGPGGFGGGAPRSGGPRAASGPTEERVGTVKWYNPEKGFGFIAVEGGGKDVFVHVTVVSRSGLADLSEGQRVVVQVGQGPKGPEARGIEVAD</sequence>
<dbReference type="HOGENOM" id="CLU_097141_1_0_5"/>
<feature type="compositionally biased region" description="Gly residues" evidence="2">
    <location>
        <begin position="147"/>
        <end position="157"/>
    </location>
</feature>
<evidence type="ECO:0000313" key="4">
    <source>
        <dbReference type="EMBL" id="BAF90043.1"/>
    </source>
</evidence>
<dbReference type="InterPro" id="IPR011129">
    <property type="entry name" value="CSD"/>
</dbReference>
<dbReference type="GO" id="GO:0005829">
    <property type="term" value="C:cytosol"/>
    <property type="evidence" value="ECO:0007669"/>
    <property type="project" value="UniProtKB-ARBA"/>
</dbReference>
<keyword evidence="5" id="KW-1185">Reference proteome</keyword>
<feature type="compositionally biased region" description="Low complexity" evidence="2">
    <location>
        <begin position="158"/>
        <end position="167"/>
    </location>
</feature>
<evidence type="ECO:0000256" key="1">
    <source>
        <dbReference type="RuleBase" id="RU000408"/>
    </source>
</evidence>
<dbReference type="EMBL" id="AP009384">
    <property type="protein sequence ID" value="BAF90043.1"/>
    <property type="molecule type" value="Genomic_DNA"/>
</dbReference>
<reference evidence="4 5" key="6">
    <citation type="journal article" date="2011" name="Appl. Environ. Microbiol.">
        <title>Involvement of the azorhizobial chromosome partition gene (parA) in the onset of bacteroid differentiation during Sesbania rostrata stem nodule development.</title>
        <authorList>
            <person name="Liu CT."/>
            <person name="Lee KB."/>
            <person name="Wang YS."/>
            <person name="Peng MH."/>
            <person name="Lee KT."/>
            <person name="Suzuki S."/>
            <person name="Suzuki T."/>
            <person name="Oyaizu H."/>
        </authorList>
    </citation>
    <scope>NUCLEOTIDE SEQUENCE [LARGE SCALE GENOMIC DNA]</scope>
    <source>
        <strain evidence="5">ATCC 43989 / DSM 5975 / JCM 20966 / LMG 6465 / NBRC 14845 / NCIMB 13405 / ORS 571</strain>
    </source>
</reference>
<dbReference type="AlphaFoldDB" id="A8ILK3"/>
<dbReference type="PROSITE" id="PS51857">
    <property type="entry name" value="CSD_2"/>
    <property type="match status" value="2"/>
</dbReference>
<feature type="compositionally biased region" description="Basic and acidic residues" evidence="2">
    <location>
        <begin position="15"/>
        <end position="31"/>
    </location>
</feature>
<evidence type="ECO:0000313" key="5">
    <source>
        <dbReference type="Proteomes" id="UP000000270"/>
    </source>
</evidence>
<evidence type="ECO:0000259" key="3">
    <source>
        <dbReference type="PROSITE" id="PS51857"/>
    </source>
</evidence>
<reference evidence="4 5" key="3">
    <citation type="journal article" date="2008" name="BMC Genomics">
        <title>The genome of the versatile nitrogen fixer Azorhizobium caulinodans ORS571.</title>
        <authorList>
            <person name="Lee KB."/>
            <person name="Backer P.D."/>
            <person name="Aono T."/>
            <person name="Liu CT."/>
            <person name="Suzuki S."/>
            <person name="Suzuki T."/>
            <person name="Kaneko T."/>
            <person name="Yamada M."/>
            <person name="Tabata S."/>
            <person name="Kupfer D.M."/>
            <person name="Najar F.Z."/>
            <person name="Wiley G.B."/>
            <person name="Roe B."/>
            <person name="Binnewies T.T."/>
            <person name="Ussery D.W."/>
            <person name="D'Haeze W."/>
            <person name="Herder J.D."/>
            <person name="Gevers D."/>
            <person name="Vereecke D."/>
            <person name="Holsters M."/>
            <person name="Oyaizu H."/>
        </authorList>
    </citation>
    <scope>NUCLEOTIDE SEQUENCE [LARGE SCALE GENOMIC DNA]</scope>
    <source>
        <strain evidence="5">ATCC 43989 / DSM 5975 / JCM 20966 / LMG 6465 / NBRC 14845 / NCIMB 13405 / ORS 571</strain>
    </source>
</reference>
<dbReference type="PRINTS" id="PR00050">
    <property type="entry name" value="COLDSHOCK"/>
</dbReference>
<dbReference type="STRING" id="438753.AZC_4045"/>